<dbReference type="RefSeq" id="XP_062662456.1">
    <property type="nucleotide sequence ID" value="XM_062803157.1"/>
</dbReference>
<accession>A0AAE0HLV6</accession>
<name>A0AAE0HLV6_9PEZI</name>
<sequence length="215" mass="23699">MVSSTYTSSIISHRKPEGQGSGEKASNNTPSRSDGIEELDSHSSNSNGGSGTETQTPDNTKAITTTTNNTGFTTIHLTVYIFRGEPLDTYNHRHALLYLTSPDLPAYHETVHTQRDEATDLWVVGRLHVPVPWFETRAYVAHVSAGALRVPAGREMAPAEAVAAVPAGARPPDWNCQNFLYEGFQVLVDRGWQTQDWWEEVVGEMMDKLLDSTVV</sequence>
<dbReference type="Proteomes" id="UP001278766">
    <property type="component" value="Unassembled WGS sequence"/>
</dbReference>
<dbReference type="GeneID" id="87840105"/>
<reference evidence="2" key="1">
    <citation type="journal article" date="2023" name="Mol. Phylogenet. Evol.">
        <title>Genome-scale phylogeny and comparative genomics of the fungal order Sordariales.</title>
        <authorList>
            <person name="Hensen N."/>
            <person name="Bonometti L."/>
            <person name="Westerberg I."/>
            <person name="Brannstrom I.O."/>
            <person name="Guillou S."/>
            <person name="Cros-Aarteil S."/>
            <person name="Calhoun S."/>
            <person name="Haridas S."/>
            <person name="Kuo A."/>
            <person name="Mondo S."/>
            <person name="Pangilinan J."/>
            <person name="Riley R."/>
            <person name="LaButti K."/>
            <person name="Andreopoulos B."/>
            <person name="Lipzen A."/>
            <person name="Chen C."/>
            <person name="Yan M."/>
            <person name="Daum C."/>
            <person name="Ng V."/>
            <person name="Clum A."/>
            <person name="Steindorff A."/>
            <person name="Ohm R.A."/>
            <person name="Martin F."/>
            <person name="Silar P."/>
            <person name="Natvig D.O."/>
            <person name="Lalanne C."/>
            <person name="Gautier V."/>
            <person name="Ament-Velasquez S.L."/>
            <person name="Kruys A."/>
            <person name="Hutchinson M.I."/>
            <person name="Powell A.J."/>
            <person name="Barry K."/>
            <person name="Miller A.N."/>
            <person name="Grigoriev I.V."/>
            <person name="Debuchy R."/>
            <person name="Gladieux P."/>
            <person name="Hiltunen Thoren M."/>
            <person name="Johannesson H."/>
        </authorList>
    </citation>
    <scope>NUCLEOTIDE SEQUENCE</scope>
    <source>
        <strain evidence="2">CBS 168.71</strain>
    </source>
</reference>
<gene>
    <name evidence="2" type="ORF">B0H64DRAFT_386686</name>
</gene>
<organism evidence="2 3">
    <name type="scientific">Chaetomium fimeti</name>
    <dbReference type="NCBI Taxonomy" id="1854472"/>
    <lineage>
        <taxon>Eukaryota</taxon>
        <taxon>Fungi</taxon>
        <taxon>Dikarya</taxon>
        <taxon>Ascomycota</taxon>
        <taxon>Pezizomycotina</taxon>
        <taxon>Sordariomycetes</taxon>
        <taxon>Sordariomycetidae</taxon>
        <taxon>Sordariales</taxon>
        <taxon>Chaetomiaceae</taxon>
        <taxon>Chaetomium</taxon>
    </lineage>
</organism>
<reference evidence="2" key="2">
    <citation type="submission" date="2023-06" db="EMBL/GenBank/DDBJ databases">
        <authorList>
            <consortium name="Lawrence Berkeley National Laboratory"/>
            <person name="Haridas S."/>
            <person name="Hensen N."/>
            <person name="Bonometti L."/>
            <person name="Westerberg I."/>
            <person name="Brannstrom I.O."/>
            <person name="Guillou S."/>
            <person name="Cros-Aarteil S."/>
            <person name="Calhoun S."/>
            <person name="Kuo A."/>
            <person name="Mondo S."/>
            <person name="Pangilinan J."/>
            <person name="Riley R."/>
            <person name="Labutti K."/>
            <person name="Andreopoulos B."/>
            <person name="Lipzen A."/>
            <person name="Chen C."/>
            <person name="Yanf M."/>
            <person name="Daum C."/>
            <person name="Ng V."/>
            <person name="Clum A."/>
            <person name="Steindorff A."/>
            <person name="Ohm R."/>
            <person name="Martin F."/>
            <person name="Silar P."/>
            <person name="Natvig D."/>
            <person name="Lalanne C."/>
            <person name="Gautier V."/>
            <person name="Ament-Velasquez S.L."/>
            <person name="Kruys A."/>
            <person name="Hutchinson M.I."/>
            <person name="Powell A.J."/>
            <person name="Barry K."/>
            <person name="Miller A.N."/>
            <person name="Grigoriev I.V."/>
            <person name="Debuchy R."/>
            <person name="Gladieux P."/>
            <person name="Thoren M.H."/>
            <person name="Johannesson H."/>
        </authorList>
    </citation>
    <scope>NUCLEOTIDE SEQUENCE</scope>
    <source>
        <strain evidence="2">CBS 168.71</strain>
    </source>
</reference>
<evidence type="ECO:0000256" key="1">
    <source>
        <dbReference type="SAM" id="MobiDB-lite"/>
    </source>
</evidence>
<proteinExistence type="predicted"/>
<dbReference type="EMBL" id="JAUEPN010000002">
    <property type="protein sequence ID" value="KAK3298942.1"/>
    <property type="molecule type" value="Genomic_DNA"/>
</dbReference>
<evidence type="ECO:0000313" key="2">
    <source>
        <dbReference type="EMBL" id="KAK3298942.1"/>
    </source>
</evidence>
<comment type="caution">
    <text evidence="2">The sequence shown here is derived from an EMBL/GenBank/DDBJ whole genome shotgun (WGS) entry which is preliminary data.</text>
</comment>
<feature type="compositionally biased region" description="Polar residues" evidence="1">
    <location>
        <begin position="1"/>
        <end position="11"/>
    </location>
</feature>
<evidence type="ECO:0000313" key="3">
    <source>
        <dbReference type="Proteomes" id="UP001278766"/>
    </source>
</evidence>
<dbReference type="AlphaFoldDB" id="A0AAE0HLV6"/>
<feature type="region of interest" description="Disordered" evidence="1">
    <location>
        <begin position="1"/>
        <end position="66"/>
    </location>
</feature>
<keyword evidence="3" id="KW-1185">Reference proteome</keyword>
<feature type="compositionally biased region" description="Low complexity" evidence="1">
    <location>
        <begin position="56"/>
        <end position="66"/>
    </location>
</feature>
<protein>
    <submittedName>
        <fullName evidence="2">Uncharacterized protein</fullName>
    </submittedName>
</protein>